<keyword evidence="1 5" id="KW-0699">rRNA-binding</keyword>
<evidence type="ECO:0000256" key="5">
    <source>
        <dbReference type="HAMAP-Rule" id="MF_01365"/>
    </source>
</evidence>
<proteinExistence type="inferred from homology"/>
<sequence length="179" mass="19196">MSRIGKQPITIPAGVTVTVANGNEVTVKGPKGELSRSLQKGITVAVDGTQVLVSRADDSRAQKSYHGLSRTLVKNMIEGVTQGYSKELVIEGTGFKAAVQGRKAILTLGFASPKEYTIPEGCTVTVTADVNVKVEGIDKEVVGEAAARIRSYYPAEPYKGKGIRYKDEKIRRKEGKTVA</sequence>
<dbReference type="PANTHER" id="PTHR11655:SF14">
    <property type="entry name" value="LARGE RIBOSOMAL SUBUNIT PROTEIN UL6M"/>
    <property type="match status" value="1"/>
</dbReference>
<dbReference type="Gene3D" id="3.90.930.12">
    <property type="entry name" value="Ribosomal protein L6, alpha-beta domain"/>
    <property type="match status" value="2"/>
</dbReference>
<dbReference type="GO" id="GO:0022625">
    <property type="term" value="C:cytosolic large ribosomal subunit"/>
    <property type="evidence" value="ECO:0007669"/>
    <property type="project" value="UniProtKB-UniRule"/>
</dbReference>
<dbReference type="FunFam" id="3.90.930.12:FF:000002">
    <property type="entry name" value="50S ribosomal protein L6"/>
    <property type="match status" value="1"/>
</dbReference>
<dbReference type="Pfam" id="PF00347">
    <property type="entry name" value="Ribosomal_L6"/>
    <property type="match status" value="2"/>
</dbReference>
<evidence type="ECO:0000256" key="3">
    <source>
        <dbReference type="ARBA" id="ARBA00022980"/>
    </source>
</evidence>
<evidence type="ECO:0000313" key="9">
    <source>
        <dbReference type="EMBL" id="HIV08860.1"/>
    </source>
</evidence>
<dbReference type="PIRSF" id="PIRSF002162">
    <property type="entry name" value="Ribosomal_L6"/>
    <property type="match status" value="1"/>
</dbReference>
<dbReference type="InterPro" id="IPR020040">
    <property type="entry name" value="Ribosomal_uL6_a/b-dom"/>
</dbReference>
<accession>A0A9D1T1X8</accession>
<dbReference type="GO" id="GO:0019843">
    <property type="term" value="F:rRNA binding"/>
    <property type="evidence" value="ECO:0007669"/>
    <property type="project" value="UniProtKB-UniRule"/>
</dbReference>
<dbReference type="GO" id="GO:0002181">
    <property type="term" value="P:cytoplasmic translation"/>
    <property type="evidence" value="ECO:0007669"/>
    <property type="project" value="TreeGrafter"/>
</dbReference>
<keyword evidence="4 5" id="KW-0687">Ribonucleoprotein</keyword>
<evidence type="ECO:0000256" key="2">
    <source>
        <dbReference type="ARBA" id="ARBA00022884"/>
    </source>
</evidence>
<gene>
    <name evidence="5 9" type="primary">rplF</name>
    <name evidence="9" type="ORF">IAC79_01930</name>
</gene>
<reference evidence="9" key="2">
    <citation type="journal article" date="2021" name="PeerJ">
        <title>Extensive microbial diversity within the chicken gut microbiome revealed by metagenomics and culture.</title>
        <authorList>
            <person name="Gilroy R."/>
            <person name="Ravi A."/>
            <person name="Getino M."/>
            <person name="Pursley I."/>
            <person name="Horton D.L."/>
            <person name="Alikhan N.F."/>
            <person name="Baker D."/>
            <person name="Gharbi K."/>
            <person name="Hall N."/>
            <person name="Watson M."/>
            <person name="Adriaenssens E.M."/>
            <person name="Foster-Nyarko E."/>
            <person name="Jarju S."/>
            <person name="Secka A."/>
            <person name="Antonio M."/>
            <person name="Oren A."/>
            <person name="Chaudhuri R.R."/>
            <person name="La Ragione R."/>
            <person name="Hildebrand F."/>
            <person name="Pallen M.J."/>
        </authorList>
    </citation>
    <scope>NUCLEOTIDE SEQUENCE</scope>
    <source>
        <strain evidence="9">35461</strain>
    </source>
</reference>
<evidence type="ECO:0000256" key="1">
    <source>
        <dbReference type="ARBA" id="ARBA00022730"/>
    </source>
</evidence>
<evidence type="ECO:0000256" key="4">
    <source>
        <dbReference type="ARBA" id="ARBA00023274"/>
    </source>
</evidence>
<dbReference type="Proteomes" id="UP000886845">
    <property type="component" value="Unassembled WGS sequence"/>
</dbReference>
<dbReference type="PANTHER" id="PTHR11655">
    <property type="entry name" value="60S/50S RIBOSOMAL PROTEIN L6/L9"/>
    <property type="match status" value="1"/>
</dbReference>
<dbReference type="SUPFAM" id="SSF56053">
    <property type="entry name" value="Ribosomal protein L6"/>
    <property type="match status" value="2"/>
</dbReference>
<comment type="similarity">
    <text evidence="5 6">Belongs to the universal ribosomal protein uL6 family.</text>
</comment>
<protein>
    <recommendedName>
        <fullName evidence="5">Large ribosomal subunit protein uL6</fullName>
    </recommendedName>
</protein>
<feature type="domain" description="Large ribosomal subunit protein uL6 alpha-beta" evidence="8">
    <location>
        <begin position="11"/>
        <end position="83"/>
    </location>
</feature>
<organism evidence="9 10">
    <name type="scientific">Candidatus Spyradenecus faecavium</name>
    <dbReference type="NCBI Taxonomy" id="2840947"/>
    <lineage>
        <taxon>Bacteria</taxon>
        <taxon>Pseudomonadati</taxon>
        <taxon>Lentisphaerota</taxon>
        <taxon>Lentisphaeria</taxon>
        <taxon>Lentisphaerales</taxon>
        <taxon>Lentisphaeraceae</taxon>
        <taxon>Lentisphaeraceae incertae sedis</taxon>
        <taxon>Candidatus Spyradenecus</taxon>
    </lineage>
</organism>
<evidence type="ECO:0000256" key="6">
    <source>
        <dbReference type="RuleBase" id="RU003869"/>
    </source>
</evidence>
<dbReference type="GO" id="GO:0003735">
    <property type="term" value="F:structural constituent of ribosome"/>
    <property type="evidence" value="ECO:0007669"/>
    <property type="project" value="UniProtKB-UniRule"/>
</dbReference>
<comment type="caution">
    <text evidence="9">The sequence shown here is derived from an EMBL/GenBank/DDBJ whole genome shotgun (WGS) entry which is preliminary data.</text>
</comment>
<name>A0A9D1T1X8_9BACT</name>
<feature type="domain" description="Large ribosomal subunit protein uL6 alpha-beta" evidence="8">
    <location>
        <begin position="92"/>
        <end position="165"/>
    </location>
</feature>
<keyword evidence="2 5" id="KW-0694">RNA-binding</keyword>
<dbReference type="HAMAP" id="MF_01365_B">
    <property type="entry name" value="Ribosomal_uL6_B"/>
    <property type="match status" value="1"/>
</dbReference>
<dbReference type="InterPro" id="IPR036789">
    <property type="entry name" value="Ribosomal_uL6-like_a/b-dom_sf"/>
</dbReference>
<reference evidence="9" key="1">
    <citation type="submission" date="2020-10" db="EMBL/GenBank/DDBJ databases">
        <authorList>
            <person name="Gilroy R."/>
        </authorList>
    </citation>
    <scope>NUCLEOTIDE SEQUENCE</scope>
    <source>
        <strain evidence="9">35461</strain>
    </source>
</reference>
<dbReference type="AlphaFoldDB" id="A0A9D1T1X8"/>
<dbReference type="NCBIfam" id="TIGR03654">
    <property type="entry name" value="L6_bact"/>
    <property type="match status" value="1"/>
</dbReference>
<keyword evidence="3 5" id="KW-0689">Ribosomal protein</keyword>
<evidence type="ECO:0000313" key="10">
    <source>
        <dbReference type="Proteomes" id="UP000886845"/>
    </source>
</evidence>
<dbReference type="EMBL" id="DVOR01000061">
    <property type="protein sequence ID" value="HIV08860.1"/>
    <property type="molecule type" value="Genomic_DNA"/>
</dbReference>
<dbReference type="InterPro" id="IPR019906">
    <property type="entry name" value="Ribosomal_uL6_bac-type"/>
</dbReference>
<evidence type="ECO:0000259" key="8">
    <source>
        <dbReference type="Pfam" id="PF00347"/>
    </source>
</evidence>
<comment type="subunit">
    <text evidence="5">Part of the 50S ribosomal subunit.</text>
</comment>
<evidence type="ECO:0000256" key="7">
    <source>
        <dbReference type="RuleBase" id="RU003870"/>
    </source>
</evidence>
<dbReference type="PRINTS" id="PR00059">
    <property type="entry name" value="RIBOSOMALL6"/>
</dbReference>
<dbReference type="InterPro" id="IPR000702">
    <property type="entry name" value="Ribosomal_uL6-like"/>
</dbReference>
<comment type="function">
    <text evidence="5 7">This protein binds to the 23S rRNA, and is important in its secondary structure. It is located near the subunit interface in the base of the L7/L12 stalk, and near the tRNA binding site of the peptidyltransferase center.</text>
</comment>